<evidence type="ECO:0000256" key="2">
    <source>
        <dbReference type="ARBA" id="ARBA00022946"/>
    </source>
</evidence>
<evidence type="ECO:0000256" key="4">
    <source>
        <dbReference type="ARBA" id="ARBA00023052"/>
    </source>
</evidence>
<accession>A0A7R9HBT0</accession>
<dbReference type="AlphaFoldDB" id="A0A7R9HBT0"/>
<keyword evidence="4" id="KW-0786">Thiamine pyrophosphate</keyword>
<evidence type="ECO:0000256" key="3">
    <source>
        <dbReference type="ARBA" id="ARBA00023002"/>
    </source>
</evidence>
<evidence type="ECO:0000259" key="5">
    <source>
        <dbReference type="Pfam" id="PF00676"/>
    </source>
</evidence>
<reference evidence="6" key="1">
    <citation type="submission" date="2020-11" db="EMBL/GenBank/DDBJ databases">
        <authorList>
            <person name="Tran Van P."/>
        </authorList>
    </citation>
    <scope>NUCLEOTIDE SEQUENCE</scope>
</reference>
<dbReference type="InterPro" id="IPR029061">
    <property type="entry name" value="THDP-binding"/>
</dbReference>
<proteinExistence type="predicted"/>
<dbReference type="InterPro" id="IPR001017">
    <property type="entry name" value="DH_E1"/>
</dbReference>
<evidence type="ECO:0000256" key="1">
    <source>
        <dbReference type="ARBA" id="ARBA00001964"/>
    </source>
</evidence>
<dbReference type="GO" id="GO:0004739">
    <property type="term" value="F:pyruvate dehydrogenase (acetyl-transferring) activity"/>
    <property type="evidence" value="ECO:0007669"/>
    <property type="project" value="TreeGrafter"/>
</dbReference>
<dbReference type="GO" id="GO:0006086">
    <property type="term" value="P:pyruvate decarboxylation to acetyl-CoA"/>
    <property type="evidence" value="ECO:0007669"/>
    <property type="project" value="TreeGrafter"/>
</dbReference>
<evidence type="ECO:0000313" key="6">
    <source>
        <dbReference type="EMBL" id="CAD7413550.1"/>
    </source>
</evidence>
<keyword evidence="3" id="KW-0560">Oxidoreductase</keyword>
<dbReference type="Gene3D" id="3.40.50.970">
    <property type="match status" value="1"/>
</dbReference>
<keyword evidence="2" id="KW-0809">Transit peptide</keyword>
<dbReference type="InterPro" id="IPR050642">
    <property type="entry name" value="PDH_E1_Alpha_Subunit"/>
</dbReference>
<organism evidence="6">
    <name type="scientific">Timema cristinae</name>
    <name type="common">Walking stick</name>
    <dbReference type="NCBI Taxonomy" id="61476"/>
    <lineage>
        <taxon>Eukaryota</taxon>
        <taxon>Metazoa</taxon>
        <taxon>Ecdysozoa</taxon>
        <taxon>Arthropoda</taxon>
        <taxon>Hexapoda</taxon>
        <taxon>Insecta</taxon>
        <taxon>Pterygota</taxon>
        <taxon>Neoptera</taxon>
        <taxon>Polyneoptera</taxon>
        <taxon>Phasmatodea</taxon>
        <taxon>Timematodea</taxon>
        <taxon>Timematoidea</taxon>
        <taxon>Timematidae</taxon>
        <taxon>Timema</taxon>
    </lineage>
</organism>
<dbReference type="PANTHER" id="PTHR11516:SF60">
    <property type="entry name" value="PYRUVATE DEHYDROGENASE E1 COMPONENT SUBUNIT ALPHA"/>
    <property type="match status" value="1"/>
</dbReference>
<dbReference type="SUPFAM" id="SSF52518">
    <property type="entry name" value="Thiamin diphosphate-binding fold (THDP-binding)"/>
    <property type="match status" value="1"/>
</dbReference>
<dbReference type="PANTHER" id="PTHR11516">
    <property type="entry name" value="PYRUVATE DEHYDROGENASE E1 COMPONENT, ALPHA SUBUNIT BACTERIAL AND ORGANELLAR"/>
    <property type="match status" value="1"/>
</dbReference>
<name>A0A7R9HBT0_TIMCR</name>
<comment type="cofactor">
    <cofactor evidence="1">
        <name>thiamine diphosphate</name>
        <dbReference type="ChEBI" id="CHEBI:58937"/>
    </cofactor>
</comment>
<sequence>MQVPLGVGLAFAAKYTGTDGVSVALYGDGAANQGQIFEVYNIAKLLDLPCIFVCENNGYGMGTSVDRAAASTTYYTRGDYIPGIWPCPLFWREGGVAASDWVNSYYSQQGDRVGAGVENRKISE</sequence>
<gene>
    <name evidence="6" type="ORF">TCEB3V08_LOCUS11799</name>
</gene>
<feature type="domain" description="Dehydrogenase E1 component" evidence="5">
    <location>
        <begin position="2"/>
        <end position="85"/>
    </location>
</feature>
<dbReference type="EMBL" id="OC323788">
    <property type="protein sequence ID" value="CAD7413550.1"/>
    <property type="molecule type" value="Genomic_DNA"/>
</dbReference>
<dbReference type="Pfam" id="PF00676">
    <property type="entry name" value="E1_dh"/>
    <property type="match status" value="1"/>
</dbReference>
<protein>
    <recommendedName>
        <fullName evidence="5">Dehydrogenase E1 component domain-containing protein</fullName>
    </recommendedName>
</protein>